<dbReference type="InterPro" id="IPR005135">
    <property type="entry name" value="Endo/exonuclease/phosphatase"/>
</dbReference>
<keyword evidence="7" id="KW-0030">Aminoacyl-tRNA synthetase</keyword>
<dbReference type="NCBIfam" id="TIGR00389">
    <property type="entry name" value="glyS_dimeric"/>
    <property type="match status" value="1"/>
</dbReference>
<dbReference type="InParanoid" id="Q2HBK6"/>
<keyword evidence="6" id="KW-0648">Protein biosynthesis</keyword>
<dbReference type="PROSITE" id="PS50878">
    <property type="entry name" value="RT_POL"/>
    <property type="match status" value="1"/>
</dbReference>
<evidence type="ECO:0000313" key="11">
    <source>
        <dbReference type="Proteomes" id="UP000001056"/>
    </source>
</evidence>
<dbReference type="InterPro" id="IPR002315">
    <property type="entry name" value="tRNA-synt_gly"/>
</dbReference>
<feature type="domain" description="Reverse transcriptase" evidence="9">
    <location>
        <begin position="892"/>
        <end position="1167"/>
    </location>
</feature>
<keyword evidence="3" id="KW-0436">Ligase</keyword>
<dbReference type="GO" id="GO:0005524">
    <property type="term" value="F:ATP binding"/>
    <property type="evidence" value="ECO:0007669"/>
    <property type="project" value="UniProtKB-KW"/>
</dbReference>
<dbReference type="InterPro" id="IPR000477">
    <property type="entry name" value="RT_dom"/>
</dbReference>
<dbReference type="SUPFAM" id="SSF52954">
    <property type="entry name" value="Class II aaRS ABD-related"/>
    <property type="match status" value="1"/>
</dbReference>
<dbReference type="Pfam" id="PF14529">
    <property type="entry name" value="Exo_endo_phos_2"/>
    <property type="match status" value="1"/>
</dbReference>
<dbReference type="HOGENOM" id="CLU_243565_0_0_1"/>
<dbReference type="GO" id="GO:0070150">
    <property type="term" value="P:mitochondrial glycyl-tRNA aminoacylation"/>
    <property type="evidence" value="ECO:0007669"/>
    <property type="project" value="TreeGrafter"/>
</dbReference>
<dbReference type="Proteomes" id="UP000001056">
    <property type="component" value="Unassembled WGS sequence"/>
</dbReference>
<dbReference type="PANTHER" id="PTHR10745">
    <property type="entry name" value="GLYCYL-TRNA SYNTHETASE/DNA POLYMERASE SUBUNIT GAMMA-2"/>
    <property type="match status" value="1"/>
</dbReference>
<dbReference type="GO" id="GO:0004820">
    <property type="term" value="F:glycine-tRNA ligase activity"/>
    <property type="evidence" value="ECO:0007669"/>
    <property type="project" value="InterPro"/>
</dbReference>
<feature type="compositionally biased region" description="Basic and acidic residues" evidence="8">
    <location>
        <begin position="878"/>
        <end position="892"/>
    </location>
</feature>
<comment type="subcellular location">
    <subcellularLocation>
        <location evidence="1">Cytoplasm</location>
    </subcellularLocation>
</comment>
<evidence type="ECO:0000256" key="4">
    <source>
        <dbReference type="ARBA" id="ARBA00022741"/>
    </source>
</evidence>
<evidence type="ECO:0000256" key="1">
    <source>
        <dbReference type="ARBA" id="ARBA00004496"/>
    </source>
</evidence>
<name>Q2HBK6_CHAGB</name>
<feature type="region of interest" description="Disordered" evidence="8">
    <location>
        <begin position="1"/>
        <end position="21"/>
    </location>
</feature>
<evidence type="ECO:0000256" key="7">
    <source>
        <dbReference type="ARBA" id="ARBA00023146"/>
    </source>
</evidence>
<dbReference type="FunFam" id="3.40.50.800:FF:000004">
    <property type="entry name" value="Glycine--tRNA ligase 2"/>
    <property type="match status" value="1"/>
</dbReference>
<feature type="compositionally biased region" description="Polar residues" evidence="8">
    <location>
        <begin position="855"/>
        <end position="864"/>
    </location>
</feature>
<keyword evidence="5" id="KW-0067">ATP-binding</keyword>
<dbReference type="InterPro" id="IPR018289">
    <property type="entry name" value="MULE_transposase_dom"/>
</dbReference>
<dbReference type="eggNOG" id="KOG1075">
    <property type="taxonomic scope" value="Eukaryota"/>
</dbReference>
<proteinExistence type="predicted"/>
<dbReference type="Gene3D" id="3.60.10.10">
    <property type="entry name" value="Endonuclease/exonuclease/phosphatase"/>
    <property type="match status" value="1"/>
</dbReference>
<protein>
    <recommendedName>
        <fullName evidence="9">Reverse transcriptase domain-containing protein</fullName>
    </recommendedName>
</protein>
<dbReference type="Gene3D" id="3.40.50.800">
    <property type="entry name" value="Anticodon-binding domain"/>
    <property type="match status" value="1"/>
</dbReference>
<dbReference type="Pfam" id="PF10551">
    <property type="entry name" value="MULE"/>
    <property type="match status" value="1"/>
</dbReference>
<dbReference type="STRING" id="306901.Q2HBK6"/>
<dbReference type="InterPro" id="IPR036621">
    <property type="entry name" value="Anticodon-bd_dom_sf"/>
</dbReference>
<evidence type="ECO:0000256" key="3">
    <source>
        <dbReference type="ARBA" id="ARBA00022598"/>
    </source>
</evidence>
<feature type="region of interest" description="Disordered" evidence="8">
    <location>
        <begin position="814"/>
        <end position="918"/>
    </location>
</feature>
<evidence type="ECO:0000313" key="10">
    <source>
        <dbReference type="EMBL" id="EAQ90463.1"/>
    </source>
</evidence>
<dbReference type="RefSeq" id="XP_001228914.1">
    <property type="nucleotide sequence ID" value="XM_001228913.1"/>
</dbReference>
<accession>Q2HBK6</accession>
<evidence type="ECO:0000256" key="5">
    <source>
        <dbReference type="ARBA" id="ARBA00022840"/>
    </source>
</evidence>
<keyword evidence="2" id="KW-0963">Cytoplasm</keyword>
<reference evidence="11" key="1">
    <citation type="journal article" date="2015" name="Genome Announc.">
        <title>Draft genome sequence of the cellulolytic fungus Chaetomium globosum.</title>
        <authorList>
            <person name="Cuomo C.A."/>
            <person name="Untereiner W.A."/>
            <person name="Ma L.-J."/>
            <person name="Grabherr M."/>
            <person name="Birren B.W."/>
        </authorList>
    </citation>
    <scope>NUCLEOTIDE SEQUENCE [LARGE SCALE GENOMIC DNA]</scope>
    <source>
        <strain evidence="11">ATCC 6205 / CBS 148.51 / DSM 1962 / NBRC 6347 / NRRL 1970</strain>
    </source>
</reference>
<dbReference type="InterPro" id="IPR045864">
    <property type="entry name" value="aa-tRNA-synth_II/BPL/LPL"/>
</dbReference>
<evidence type="ECO:0000259" key="9">
    <source>
        <dbReference type="PROSITE" id="PS50878"/>
    </source>
</evidence>
<dbReference type="Gene3D" id="3.30.720.200">
    <property type="match status" value="1"/>
</dbReference>
<evidence type="ECO:0000256" key="2">
    <source>
        <dbReference type="ARBA" id="ARBA00022490"/>
    </source>
</evidence>
<dbReference type="SUPFAM" id="SSF56219">
    <property type="entry name" value="DNase I-like"/>
    <property type="match status" value="1"/>
</dbReference>
<dbReference type="Gene3D" id="3.30.930.10">
    <property type="entry name" value="Bira Bifunctional Protein, Domain 2"/>
    <property type="match status" value="1"/>
</dbReference>
<dbReference type="FunFam" id="3.30.720.200:FF:000001">
    <property type="entry name" value="Glycine--tRNA ligase 2"/>
    <property type="match status" value="1"/>
</dbReference>
<keyword evidence="4" id="KW-0547">Nucleotide-binding</keyword>
<dbReference type="InterPro" id="IPR027031">
    <property type="entry name" value="Gly-tRNA_synthase/POLG2"/>
</dbReference>
<gene>
    <name evidence="10" type="ORF">CHGG_02398</name>
</gene>
<dbReference type="Pfam" id="PF03129">
    <property type="entry name" value="HGTP_anticodon"/>
    <property type="match status" value="1"/>
</dbReference>
<dbReference type="SUPFAM" id="SSF55681">
    <property type="entry name" value="Class II aaRS and biotin synthetases"/>
    <property type="match status" value="1"/>
</dbReference>
<dbReference type="InterPro" id="IPR004154">
    <property type="entry name" value="Anticodon-bd"/>
</dbReference>
<dbReference type="eggNOG" id="KOG2298">
    <property type="taxonomic scope" value="Eukaryota"/>
</dbReference>
<dbReference type="InterPro" id="IPR036691">
    <property type="entry name" value="Endo/exonu/phosph_ase_sf"/>
</dbReference>
<evidence type="ECO:0000256" key="6">
    <source>
        <dbReference type="ARBA" id="ARBA00022917"/>
    </source>
</evidence>
<keyword evidence="11" id="KW-1185">Reference proteome</keyword>
<evidence type="ECO:0000256" key="8">
    <source>
        <dbReference type="SAM" id="MobiDB-lite"/>
    </source>
</evidence>
<dbReference type="PRINTS" id="PR01043">
    <property type="entry name" value="TRNASYNTHGLY"/>
</dbReference>
<dbReference type="VEuPathDB" id="FungiDB:CHGG_02398"/>
<dbReference type="CDD" id="cd01650">
    <property type="entry name" value="RT_nLTR_like"/>
    <property type="match status" value="1"/>
</dbReference>
<dbReference type="Pfam" id="PF00078">
    <property type="entry name" value="RVT_1"/>
    <property type="match status" value="1"/>
</dbReference>
<dbReference type="OrthoDB" id="4841169at2759"/>
<dbReference type="PANTHER" id="PTHR10745:SF0">
    <property type="entry name" value="GLYCINE--TRNA LIGASE"/>
    <property type="match status" value="1"/>
</dbReference>
<dbReference type="Gene3D" id="3.30.40.230">
    <property type="match status" value="1"/>
</dbReference>
<dbReference type="GeneID" id="4389747"/>
<dbReference type="EMBL" id="CH408030">
    <property type="protein sequence ID" value="EAQ90463.1"/>
    <property type="molecule type" value="Genomic_DNA"/>
</dbReference>
<organism evidence="10 11">
    <name type="scientific">Chaetomium globosum (strain ATCC 6205 / CBS 148.51 / DSM 1962 / NBRC 6347 / NRRL 1970)</name>
    <name type="common">Soil fungus</name>
    <dbReference type="NCBI Taxonomy" id="306901"/>
    <lineage>
        <taxon>Eukaryota</taxon>
        <taxon>Fungi</taxon>
        <taxon>Dikarya</taxon>
        <taxon>Ascomycota</taxon>
        <taxon>Pezizomycotina</taxon>
        <taxon>Sordariomycetes</taxon>
        <taxon>Sordariomycetidae</taxon>
        <taxon>Sordariales</taxon>
        <taxon>Chaetomiaceae</taxon>
        <taxon>Chaetomium</taxon>
    </lineage>
</organism>
<sequence>MSDQDFEECGGFSEDGLSDDEDAIPIYPEGEALCNDGSIVKADTIQQLQDAINAHGKANGYAVNRQNASNRIAGQSTYYTIVCDRFGLPRPTEGVRLRKSSTRKSGCKFKASAKLTDEGWVFRHHKDPRYHIKSPAKNLVKKMSSYSAIKAREISKMVEEEEPNSHFTIKDINNARRAFRRQEKDGCTASGAVIKAIDQEGVLYVPKWDTRDPNRLLGIALTFPECQEMWKRFPDCLSFDNTHSTNALGFPLFVIITQTNINSTANVAFGLINNERREGFDFLSQGVKELQVQLEARSPAVTITDKDERMRDALKETFPDAQQQLCRFHINKNVLLQAKKKGKWPRLPDQVAADEEGLCDIDNYDGDGLAELIKLHDIRNPENNNEVLPPVPFNLMFKSTKGPSTAAPIYLRPETAQGQFLNFKKLLEYNQGSMPFASASIGNKQALEVLLEEAKYDLLEVQEPWINRETKFTYCPRSSKYHLVFKLEGRAAIYVSKKFEIGQWDSEVSENWCRVRFPEADLGQEGHGLELWSVYNPPNGENVPQALQGRPRPDHPVVLAGDFNLQHPLWDEFGRYERGAEDLLQISSLWDLTIRTPRGAVTRAPQERQRGRTSTIDHFWASECIHTVYHGEECRGKSDHYPQVLEIGTGTGPRPAQPVGWAWKKMDRERVKAESALLCEVMGLIDPGPNGLVARIRTTEGLGRAFDNLVEWLTWVAGESTPRKKANCGFSSPWWTREVQQAAREARRAERLAKETRAEYCWEELSERLKDLARSTREARTRAWRSDLQKASEARKPDRMWSLERWARLRSFLPPEPPKLPAFKNSSGQVTAETHDQKANALAERFFPSPPANLTDVQDQTFLNSPDAGSDVSLASDAGRDHEGDRRSEPLEGARGGPAPDRPSEGVRSTAPPVYQTPGGYRPIALLPTLGKVIESVVATKITLAAETNGLLPDEQMGDRAHRSTELAVRLVVAQVQEAWRQKGAASLLQLDISGAFDTVNHTRLLATLREMGYPGWLVLWIRDWLTGREATLLFDGKAATPTAIRAGFPQGSPLSPVLFILYIASLYKQLKDEHPHLAIVGFADDTNLLAFGRNPEVNIRQLEGAWETCLRWAESRGMKFAAEKSELIHCNKGRRQWTKQVNLTNTGGGTSPVKPEGSARFLGVWLDWKLNWKAHLVAVERKLRTQSYAPTRIVAKTWAMGLAKAREVYTKCIRSALAYGASSFHIPTDVGGEPVKKGITKALGKAQNKSLRIVAGAFKSTPIRNLETETWVPPLDLYLNKRLADFENRLQRPDLDDGQGVEWSKVRFRQHLANEMAHYACDFWDAELLTSHGWIECVGLADRSAYDLTVHAEYTGTSLAVKEPLPEPIKLEEWQATLDQKRAGPRFKKVAKAIQSAIEALDQAALERLASELEENGAVAIETPPLSDGTTRVELTKELLSIFKITRFQNTREYTPNVNEPSFGIGRILYSLLEQVYWYRPDDAARAVFSLPLAVAPNKVLIVPLYSNPQLNPITHKLSARLRKMGITNIIDASSASIGKRCARNDELGIPLGVTVDFQTLRDGSVTLRERDSMFQVRGSEEDVVAAIKGLVEGTEGWDQVMRKMLPFRGQEEDKYSTK</sequence>
<dbReference type="GO" id="GO:0005739">
    <property type="term" value="C:mitochondrion"/>
    <property type="evidence" value="ECO:0007669"/>
    <property type="project" value="TreeGrafter"/>
</dbReference>